<feature type="compositionally biased region" description="Low complexity" evidence="1">
    <location>
        <begin position="197"/>
        <end position="206"/>
    </location>
</feature>
<sequence>DRRRLSPEKLPLQAALGRAGALVRRRFRLHGGPGAPGRRRLGQRVGRWRRPGRPSAAHAREPTRRRARRPPRPPGRAGHRRPRPGRPGRRPDLRPRPARHIRPGLSPRRGADGLQPDRPRRLPERRRRRRPDQGQRPHKRHVQLLRDGGPRARRRAGGLRRHRDGLPARRPDVPGVGRASLDDPAPRPRTRRRRRGFSPGAAGRVRLPCRRARAARDRGRGLPRHPHGQRHHPGRGLPRQGDLRRRGHRLRSAREPVGRGHDPGLRPDRGARRQDEADAALLPEHLRHRRSVRRGGPRPDLRPGPRGHRGRRRRQRRGQRRDRHRPARTGARRLPRARVRHEVHDLQRRGSPRVPAGRPARGRHGPPSHVPPRRRGDGGRRTPCRTARRGSTRKQEVRTRELQM</sequence>
<organism evidence="2">
    <name type="scientific">uncultured Rubrobacteraceae bacterium</name>
    <dbReference type="NCBI Taxonomy" id="349277"/>
    <lineage>
        <taxon>Bacteria</taxon>
        <taxon>Bacillati</taxon>
        <taxon>Actinomycetota</taxon>
        <taxon>Rubrobacteria</taxon>
        <taxon>Rubrobacterales</taxon>
        <taxon>Rubrobacteraceae</taxon>
        <taxon>environmental samples</taxon>
    </lineage>
</organism>
<feature type="non-terminal residue" evidence="2">
    <location>
        <position position="404"/>
    </location>
</feature>
<feature type="region of interest" description="Disordered" evidence="1">
    <location>
        <begin position="27"/>
        <end position="404"/>
    </location>
</feature>
<feature type="compositionally biased region" description="Basic residues" evidence="1">
    <location>
        <begin position="151"/>
        <end position="163"/>
    </location>
</feature>
<name>A0A6J4PPM3_9ACTN</name>
<feature type="non-terminal residue" evidence="2">
    <location>
        <position position="1"/>
    </location>
</feature>
<feature type="compositionally biased region" description="Basic residues" evidence="1">
    <location>
        <begin position="305"/>
        <end position="339"/>
    </location>
</feature>
<feature type="compositionally biased region" description="Basic and acidic residues" evidence="1">
    <location>
        <begin position="109"/>
        <end position="122"/>
    </location>
</feature>
<accession>A0A6J4PPM3</accession>
<feature type="compositionally biased region" description="Basic residues" evidence="1">
    <location>
        <begin position="37"/>
        <end position="52"/>
    </location>
</feature>
<protein>
    <submittedName>
        <fullName evidence="2">Uncharacterized protein</fullName>
    </submittedName>
</protein>
<evidence type="ECO:0000313" key="2">
    <source>
        <dbReference type="EMBL" id="CAA9418705.1"/>
    </source>
</evidence>
<dbReference type="EMBL" id="CADCUT010000149">
    <property type="protein sequence ID" value="CAA9418705.1"/>
    <property type="molecule type" value="Genomic_DNA"/>
</dbReference>
<feature type="compositionally biased region" description="Basic residues" evidence="1">
    <location>
        <begin position="221"/>
        <end position="234"/>
    </location>
</feature>
<dbReference type="AlphaFoldDB" id="A0A6J4PPM3"/>
<evidence type="ECO:0000256" key="1">
    <source>
        <dbReference type="SAM" id="MobiDB-lite"/>
    </source>
</evidence>
<proteinExistence type="predicted"/>
<feature type="compositionally biased region" description="Basic and acidic residues" evidence="1">
    <location>
        <begin position="252"/>
        <end position="276"/>
    </location>
</feature>
<feature type="compositionally biased region" description="Basic residues" evidence="1">
    <location>
        <begin position="65"/>
        <end position="88"/>
    </location>
</feature>
<feature type="compositionally biased region" description="Basic and acidic residues" evidence="1">
    <location>
        <begin position="393"/>
        <end position="404"/>
    </location>
</feature>
<feature type="compositionally biased region" description="Basic residues" evidence="1">
    <location>
        <begin position="286"/>
        <end position="296"/>
    </location>
</feature>
<reference evidence="2" key="1">
    <citation type="submission" date="2020-02" db="EMBL/GenBank/DDBJ databases">
        <authorList>
            <person name="Meier V. D."/>
        </authorList>
    </citation>
    <scope>NUCLEOTIDE SEQUENCE</scope>
    <source>
        <strain evidence="2">AVDCRST_MAG03</strain>
    </source>
</reference>
<feature type="compositionally biased region" description="Basic residues" evidence="1">
    <location>
        <begin position="382"/>
        <end position="392"/>
    </location>
</feature>
<gene>
    <name evidence="2" type="ORF">AVDCRST_MAG03-2398</name>
</gene>
<feature type="compositionally biased region" description="Basic residues" evidence="1">
    <location>
        <begin position="123"/>
        <end position="143"/>
    </location>
</feature>